<comment type="similarity">
    <text evidence="10">Belongs to the ELO family.</text>
</comment>
<dbReference type="AlphaFoldDB" id="A0A8J2KJQ5"/>
<reference evidence="11" key="1">
    <citation type="submission" date="2021-06" db="EMBL/GenBank/DDBJ databases">
        <authorList>
            <person name="Hodson N. C."/>
            <person name="Mongue J. A."/>
            <person name="Jaron S. K."/>
        </authorList>
    </citation>
    <scope>NUCLEOTIDE SEQUENCE</scope>
</reference>
<dbReference type="GO" id="GO:0042761">
    <property type="term" value="P:very long-chain fatty acid biosynthetic process"/>
    <property type="evidence" value="ECO:0007669"/>
    <property type="project" value="TreeGrafter"/>
</dbReference>
<evidence type="ECO:0000256" key="4">
    <source>
        <dbReference type="ARBA" id="ARBA00022692"/>
    </source>
</evidence>
<gene>
    <name evidence="11" type="ORF">AFUS01_LOCUS24941</name>
</gene>
<proteinExistence type="inferred from homology"/>
<dbReference type="GO" id="GO:0019367">
    <property type="term" value="P:fatty acid elongation, saturated fatty acid"/>
    <property type="evidence" value="ECO:0007669"/>
    <property type="project" value="TreeGrafter"/>
</dbReference>
<name>A0A8J2KJQ5_9HEXA</name>
<dbReference type="InterPro" id="IPR002076">
    <property type="entry name" value="ELO_fam"/>
</dbReference>
<dbReference type="Proteomes" id="UP000708208">
    <property type="component" value="Unassembled WGS sequence"/>
</dbReference>
<accession>A0A8J2KJQ5</accession>
<dbReference type="EMBL" id="CAJVCH010316617">
    <property type="protein sequence ID" value="CAG7786369.1"/>
    <property type="molecule type" value="Genomic_DNA"/>
</dbReference>
<evidence type="ECO:0000256" key="1">
    <source>
        <dbReference type="ARBA" id="ARBA00004141"/>
    </source>
</evidence>
<feature type="transmembrane region" description="Helical" evidence="10">
    <location>
        <begin position="94"/>
        <end position="116"/>
    </location>
</feature>
<evidence type="ECO:0000313" key="11">
    <source>
        <dbReference type="EMBL" id="CAG7786369.1"/>
    </source>
</evidence>
<dbReference type="EC" id="2.3.1.199" evidence="10"/>
<dbReference type="PANTHER" id="PTHR11157:SF126">
    <property type="entry name" value="ELONGATION OF VERY LONG CHAIN FATTY ACIDS PROTEIN"/>
    <property type="match status" value="1"/>
</dbReference>
<keyword evidence="3 10" id="KW-0808">Transferase</keyword>
<keyword evidence="5 10" id="KW-0276">Fatty acid metabolism</keyword>
<keyword evidence="9 10" id="KW-0275">Fatty acid biosynthesis</keyword>
<keyword evidence="7 10" id="KW-0443">Lipid metabolism</keyword>
<organism evidence="11 12">
    <name type="scientific">Allacma fusca</name>
    <dbReference type="NCBI Taxonomy" id="39272"/>
    <lineage>
        <taxon>Eukaryota</taxon>
        <taxon>Metazoa</taxon>
        <taxon>Ecdysozoa</taxon>
        <taxon>Arthropoda</taxon>
        <taxon>Hexapoda</taxon>
        <taxon>Collembola</taxon>
        <taxon>Symphypleona</taxon>
        <taxon>Sminthuridae</taxon>
        <taxon>Allacma</taxon>
    </lineage>
</organism>
<dbReference type="Pfam" id="PF01151">
    <property type="entry name" value="ELO"/>
    <property type="match status" value="1"/>
</dbReference>
<comment type="caution">
    <text evidence="10">Lacks conserved residue(s) required for the propagation of feature annotation.</text>
</comment>
<dbReference type="OrthoDB" id="434092at2759"/>
<protein>
    <recommendedName>
        <fullName evidence="10">Elongation of very long chain fatty acids protein</fullName>
        <ecNumber evidence="10">2.3.1.199</ecNumber>
    </recommendedName>
    <alternativeName>
        <fullName evidence="10">Very-long-chain 3-oxoacyl-CoA synthase</fullName>
    </alternativeName>
</protein>
<evidence type="ECO:0000256" key="8">
    <source>
        <dbReference type="ARBA" id="ARBA00023136"/>
    </source>
</evidence>
<dbReference type="GO" id="GO:0005789">
    <property type="term" value="C:endoplasmic reticulum membrane"/>
    <property type="evidence" value="ECO:0007669"/>
    <property type="project" value="TreeGrafter"/>
</dbReference>
<dbReference type="PANTHER" id="PTHR11157">
    <property type="entry name" value="FATTY ACID ACYL TRANSFERASE-RELATED"/>
    <property type="match status" value="1"/>
</dbReference>
<comment type="catalytic activity">
    <reaction evidence="10">
        <text>a very-long-chain acyl-CoA + malonyl-CoA + H(+) = a very-long-chain 3-oxoacyl-CoA + CO2 + CoA</text>
        <dbReference type="Rhea" id="RHEA:32727"/>
        <dbReference type="ChEBI" id="CHEBI:15378"/>
        <dbReference type="ChEBI" id="CHEBI:16526"/>
        <dbReference type="ChEBI" id="CHEBI:57287"/>
        <dbReference type="ChEBI" id="CHEBI:57384"/>
        <dbReference type="ChEBI" id="CHEBI:90725"/>
        <dbReference type="ChEBI" id="CHEBI:90736"/>
        <dbReference type="EC" id="2.3.1.199"/>
    </reaction>
</comment>
<evidence type="ECO:0000256" key="5">
    <source>
        <dbReference type="ARBA" id="ARBA00022832"/>
    </source>
</evidence>
<feature type="non-terminal residue" evidence="11">
    <location>
        <position position="1"/>
    </location>
</feature>
<dbReference type="GO" id="GO:0034625">
    <property type="term" value="P:fatty acid elongation, monounsaturated fatty acid"/>
    <property type="evidence" value="ECO:0007669"/>
    <property type="project" value="TreeGrafter"/>
</dbReference>
<comment type="caution">
    <text evidence="11">The sequence shown here is derived from an EMBL/GenBank/DDBJ whole genome shotgun (WGS) entry which is preliminary data.</text>
</comment>
<feature type="transmembrane region" description="Helical" evidence="10">
    <location>
        <begin position="122"/>
        <end position="141"/>
    </location>
</feature>
<dbReference type="GO" id="GO:0030148">
    <property type="term" value="P:sphingolipid biosynthetic process"/>
    <property type="evidence" value="ECO:0007669"/>
    <property type="project" value="TreeGrafter"/>
</dbReference>
<keyword evidence="2 10" id="KW-0444">Lipid biosynthesis</keyword>
<keyword evidence="8 10" id="KW-0472">Membrane</keyword>
<keyword evidence="6 10" id="KW-1133">Transmembrane helix</keyword>
<keyword evidence="4 10" id="KW-0812">Transmembrane</keyword>
<evidence type="ECO:0000256" key="10">
    <source>
        <dbReference type="RuleBase" id="RU361115"/>
    </source>
</evidence>
<dbReference type="GO" id="GO:0034626">
    <property type="term" value="P:fatty acid elongation, polyunsaturated fatty acid"/>
    <property type="evidence" value="ECO:0007669"/>
    <property type="project" value="TreeGrafter"/>
</dbReference>
<evidence type="ECO:0000313" key="12">
    <source>
        <dbReference type="Proteomes" id="UP000708208"/>
    </source>
</evidence>
<evidence type="ECO:0000256" key="6">
    <source>
        <dbReference type="ARBA" id="ARBA00022989"/>
    </source>
</evidence>
<feature type="transmembrane region" description="Helical" evidence="10">
    <location>
        <begin position="59"/>
        <end position="78"/>
    </location>
</feature>
<comment type="subcellular location">
    <subcellularLocation>
        <location evidence="1">Membrane</location>
        <topology evidence="1">Multi-pass membrane protein</topology>
    </subcellularLocation>
</comment>
<evidence type="ECO:0000256" key="7">
    <source>
        <dbReference type="ARBA" id="ARBA00023098"/>
    </source>
</evidence>
<evidence type="ECO:0000256" key="2">
    <source>
        <dbReference type="ARBA" id="ARBA00022516"/>
    </source>
</evidence>
<evidence type="ECO:0000256" key="3">
    <source>
        <dbReference type="ARBA" id="ARBA00022679"/>
    </source>
</evidence>
<sequence>AILCWFYFLSKLFELNDIVFNIFRGKPSSSQVNSQVYHHSTMVTLSWAGARYLPGGSTAIMSCINCSLHVIMYIYFAFSGKTLDCGGFLDARTVIIICTVAQFILVICHCFTGIYLQCNYPTSAFTLVIILVITYILGFSLRSYFCNYVIGIPFEEEEISAQCPS</sequence>
<dbReference type="GO" id="GO:0009922">
    <property type="term" value="F:fatty acid elongase activity"/>
    <property type="evidence" value="ECO:0007669"/>
    <property type="project" value="UniProtKB-EC"/>
</dbReference>
<evidence type="ECO:0000256" key="9">
    <source>
        <dbReference type="ARBA" id="ARBA00023160"/>
    </source>
</evidence>
<keyword evidence="12" id="KW-1185">Reference proteome</keyword>